<keyword evidence="1" id="KW-0812">Transmembrane</keyword>
<protein>
    <recommendedName>
        <fullName evidence="2">DUF4220 domain-containing protein</fullName>
    </recommendedName>
</protein>
<dbReference type="Pfam" id="PF13968">
    <property type="entry name" value="DUF4220"/>
    <property type="match status" value="1"/>
</dbReference>
<sequence length="121" mass="13887">MVPRVQNENEKGELNALKGAFDMYSVCKPFFVDIIPLVEVYKVIRDMLKEMTVKEVLGLTSMELSYAYDEMYTKGVVNCSRVHIILRVICSSCILLPFLLFVFSPKHGFDTTKHHDHLCPT</sequence>
<evidence type="ECO:0000256" key="1">
    <source>
        <dbReference type="SAM" id="Phobius"/>
    </source>
</evidence>
<keyword evidence="1" id="KW-0472">Membrane</keyword>
<reference evidence="3 4" key="1">
    <citation type="journal article" date="2020" name="Nat. Food">
        <title>A phased Vanilla planifolia genome enables genetic improvement of flavour and production.</title>
        <authorList>
            <person name="Hasing T."/>
            <person name="Tang H."/>
            <person name="Brym M."/>
            <person name="Khazi F."/>
            <person name="Huang T."/>
            <person name="Chambers A.H."/>
        </authorList>
    </citation>
    <scope>NUCLEOTIDE SEQUENCE [LARGE SCALE GENOMIC DNA]</scope>
    <source>
        <tissue evidence="3">Leaf</tissue>
    </source>
</reference>
<keyword evidence="4" id="KW-1185">Reference proteome</keyword>
<feature type="domain" description="DUF4220" evidence="2">
    <location>
        <begin position="9"/>
        <end position="111"/>
    </location>
</feature>
<proteinExistence type="predicted"/>
<evidence type="ECO:0000313" key="4">
    <source>
        <dbReference type="Proteomes" id="UP000636800"/>
    </source>
</evidence>
<evidence type="ECO:0000259" key="2">
    <source>
        <dbReference type="Pfam" id="PF13968"/>
    </source>
</evidence>
<keyword evidence="1" id="KW-1133">Transmembrane helix</keyword>
<gene>
    <name evidence="3" type="ORF">HPP92_027077</name>
</gene>
<name>A0A835PDC4_VANPL</name>
<dbReference type="InterPro" id="IPR025315">
    <property type="entry name" value="DUF4220"/>
</dbReference>
<dbReference type="Proteomes" id="UP000636800">
    <property type="component" value="Unassembled WGS sequence"/>
</dbReference>
<accession>A0A835PDC4</accession>
<comment type="caution">
    <text evidence="3">The sequence shown here is derived from an EMBL/GenBank/DDBJ whole genome shotgun (WGS) entry which is preliminary data.</text>
</comment>
<feature type="transmembrane region" description="Helical" evidence="1">
    <location>
        <begin position="84"/>
        <end position="103"/>
    </location>
</feature>
<dbReference type="OrthoDB" id="690239at2759"/>
<dbReference type="AlphaFoldDB" id="A0A835PDC4"/>
<dbReference type="EMBL" id="JADCNL010000138">
    <property type="protein sequence ID" value="KAG0450061.1"/>
    <property type="molecule type" value="Genomic_DNA"/>
</dbReference>
<organism evidence="3 4">
    <name type="scientific">Vanilla planifolia</name>
    <name type="common">Vanilla</name>
    <dbReference type="NCBI Taxonomy" id="51239"/>
    <lineage>
        <taxon>Eukaryota</taxon>
        <taxon>Viridiplantae</taxon>
        <taxon>Streptophyta</taxon>
        <taxon>Embryophyta</taxon>
        <taxon>Tracheophyta</taxon>
        <taxon>Spermatophyta</taxon>
        <taxon>Magnoliopsida</taxon>
        <taxon>Liliopsida</taxon>
        <taxon>Asparagales</taxon>
        <taxon>Orchidaceae</taxon>
        <taxon>Vanilloideae</taxon>
        <taxon>Vanilleae</taxon>
        <taxon>Vanilla</taxon>
    </lineage>
</organism>
<evidence type="ECO:0000313" key="3">
    <source>
        <dbReference type="EMBL" id="KAG0450061.1"/>
    </source>
</evidence>